<accession>A8MGY4</accession>
<dbReference type="EMBL" id="CP000853">
    <property type="protein sequence ID" value="ABW18678.1"/>
    <property type="molecule type" value="Genomic_DNA"/>
</dbReference>
<organism evidence="3 4">
    <name type="scientific">Alkaliphilus oremlandii (strain OhILAs)</name>
    <name type="common">Clostridium oremlandii (strain OhILAs)</name>
    <dbReference type="NCBI Taxonomy" id="350688"/>
    <lineage>
        <taxon>Bacteria</taxon>
        <taxon>Bacillati</taxon>
        <taxon>Bacillota</taxon>
        <taxon>Clostridia</taxon>
        <taxon>Peptostreptococcales</taxon>
        <taxon>Natronincolaceae</taxon>
        <taxon>Alkaliphilus</taxon>
    </lineage>
</organism>
<dbReference type="Gene3D" id="3.40.190.170">
    <property type="entry name" value="Bacterial extracellular solute-binding protein, family 7"/>
    <property type="match status" value="1"/>
</dbReference>
<evidence type="ECO:0000256" key="1">
    <source>
        <dbReference type="ARBA" id="ARBA00022729"/>
    </source>
</evidence>
<dbReference type="RefSeq" id="WP_012158990.1">
    <property type="nucleotide sequence ID" value="NC_009922.1"/>
</dbReference>
<reference evidence="4" key="1">
    <citation type="submission" date="2007-10" db="EMBL/GenBank/DDBJ databases">
        <title>Complete genome of Alkaliphilus oremlandii OhILAs.</title>
        <authorList>
            <person name="Copeland A."/>
            <person name="Lucas S."/>
            <person name="Lapidus A."/>
            <person name="Barry K."/>
            <person name="Detter J.C."/>
            <person name="Glavina del Rio T."/>
            <person name="Hammon N."/>
            <person name="Israni S."/>
            <person name="Dalin E."/>
            <person name="Tice H."/>
            <person name="Pitluck S."/>
            <person name="Chain P."/>
            <person name="Malfatti S."/>
            <person name="Shin M."/>
            <person name="Vergez L."/>
            <person name="Schmutz J."/>
            <person name="Larimer F."/>
            <person name="Land M."/>
            <person name="Hauser L."/>
            <person name="Kyrpides N."/>
            <person name="Mikhailova N."/>
            <person name="Stolz J.F."/>
            <person name="Dawson A."/>
            <person name="Fisher E."/>
            <person name="Crable B."/>
            <person name="Perera E."/>
            <person name="Lisak J."/>
            <person name="Ranganathan M."/>
            <person name="Basu P."/>
            <person name="Richardson P."/>
        </authorList>
    </citation>
    <scope>NUCLEOTIDE SEQUENCE [LARGE SCALE GENOMIC DNA]</scope>
    <source>
        <strain evidence="4">OhILAs</strain>
    </source>
</reference>
<sequence>MKKFLSMLLALAITLSLAACGPKSPANSSDGGESGGKAAKKVIKVSTKFVDDEQTAISLKKVVEAINQRSNGSLELQLFTNGVLPIGKDGMEQVVQGSDWILVDGINFLGDYVPDYNAVTGPFLYQTFDEYLAMTQTELVQNLNKQAEEQGIKVLSVDWLFGFRSMMTKKPIKTPDDMKGLNIRVPTSQLYTYTIEAMGGNPVAMPYPDTYAAIQQGVIDGVEGSIMTYYGTKQYENVKEYSLTNHLLGVSAVTISTKVWDSLTDEQRTIITEEFEKGKEDNLAETIRLEKEYEQLLKAEGVNFHEVDADAFLKAAAPVYTRFDKWTPGIYEQLVKELEIIKANLK</sequence>
<dbReference type="NCBIfam" id="NF037995">
    <property type="entry name" value="TRAP_S1"/>
    <property type="match status" value="1"/>
</dbReference>
<gene>
    <name evidence="3" type="ordered locus">Clos_1132</name>
</gene>
<dbReference type="AlphaFoldDB" id="A8MGY4"/>
<name>A8MGY4_ALKOO</name>
<proteinExistence type="predicted"/>
<dbReference type="HOGENOM" id="CLU_036176_4_1_9"/>
<keyword evidence="1 2" id="KW-0732">Signal</keyword>
<feature type="signal peptide" evidence="2">
    <location>
        <begin position="1"/>
        <end position="18"/>
    </location>
</feature>
<dbReference type="PANTHER" id="PTHR33376">
    <property type="match status" value="1"/>
</dbReference>
<dbReference type="Pfam" id="PF03480">
    <property type="entry name" value="DctP"/>
    <property type="match status" value="1"/>
</dbReference>
<feature type="chain" id="PRO_5039578980" evidence="2">
    <location>
        <begin position="19"/>
        <end position="346"/>
    </location>
</feature>
<dbReference type="KEGG" id="aoe:Clos_1132"/>
<dbReference type="GO" id="GO:0055085">
    <property type="term" value="P:transmembrane transport"/>
    <property type="evidence" value="ECO:0007669"/>
    <property type="project" value="InterPro"/>
</dbReference>
<keyword evidence="4" id="KW-1185">Reference proteome</keyword>
<dbReference type="STRING" id="350688.Clos_1132"/>
<evidence type="ECO:0000313" key="4">
    <source>
        <dbReference type="Proteomes" id="UP000000269"/>
    </source>
</evidence>
<dbReference type="eggNOG" id="COG1638">
    <property type="taxonomic scope" value="Bacteria"/>
</dbReference>
<protein>
    <submittedName>
        <fullName evidence="3">TRAP dicarboxylate transporter-DctP subunit</fullName>
    </submittedName>
</protein>
<evidence type="ECO:0000313" key="3">
    <source>
        <dbReference type="EMBL" id="ABW18678.1"/>
    </source>
</evidence>
<dbReference type="PROSITE" id="PS51257">
    <property type="entry name" value="PROKAR_LIPOPROTEIN"/>
    <property type="match status" value="1"/>
</dbReference>
<dbReference type="Proteomes" id="UP000000269">
    <property type="component" value="Chromosome"/>
</dbReference>
<dbReference type="InterPro" id="IPR038404">
    <property type="entry name" value="TRAP_DctP_sf"/>
</dbReference>
<dbReference type="CDD" id="cd13669">
    <property type="entry name" value="PBP2_TRAP_TM0322_like"/>
    <property type="match status" value="1"/>
</dbReference>
<evidence type="ECO:0000256" key="2">
    <source>
        <dbReference type="SAM" id="SignalP"/>
    </source>
</evidence>
<dbReference type="PANTHER" id="PTHR33376:SF3">
    <property type="entry name" value="C4-DICARBOXYLATE-BINDING PROTEIN"/>
    <property type="match status" value="1"/>
</dbReference>
<dbReference type="InterPro" id="IPR018389">
    <property type="entry name" value="DctP_fam"/>
</dbReference>